<dbReference type="Pfam" id="PF00486">
    <property type="entry name" value="Trans_reg_C"/>
    <property type="match status" value="1"/>
</dbReference>
<evidence type="ECO:0000313" key="10">
    <source>
        <dbReference type="EMBL" id="RDY23830.1"/>
    </source>
</evidence>
<evidence type="ECO:0000256" key="6">
    <source>
        <dbReference type="PROSITE-ProRule" id="PRU00169"/>
    </source>
</evidence>
<dbReference type="CDD" id="cd18159">
    <property type="entry name" value="REC_OmpR_NsrR-like"/>
    <property type="match status" value="1"/>
</dbReference>
<sequence length="224" mass="25958">MFKIMIIEDDIALKNQIGEGLSRWGHTIHKINDLEKIIEEFKSFEPQLVLLDINLPFYDGFHWCNEIRKISKVPIIFISSRNSNMDVIMGVNLGADDYIQKPFSIDVLVAKVNALLRRTYNFVDNSSDKIVHNGVTLDLSTAVVSYDNNSIELTKNELKILHELMKNKSQIVSRDKLMKKLWDSDWFVDDNTLTVNINRIRSKLKEIDLDNFIETKRGLGYIIL</sequence>
<reference evidence="10 11" key="1">
    <citation type="journal article" date="2017" name="Genome Announc.">
        <title>Draft Genome Sequence of Romboutsia maritimum sp. nov. Strain CCRI-22766(T), Isolated from Coastal Estuarine Mud.</title>
        <authorList>
            <person name="Maheux A.F."/>
            <person name="Boudreau D.K."/>
            <person name="Berube E."/>
            <person name="Boissinot M."/>
            <person name="Raymond F."/>
            <person name="Brodeur S."/>
            <person name="Corbeil J."/>
            <person name="Brightwell G."/>
            <person name="Broda D."/>
            <person name="Omar R.F."/>
            <person name="Bergeron M.G."/>
        </authorList>
    </citation>
    <scope>NUCLEOTIDE SEQUENCE [LARGE SCALE GENOMIC DNA]</scope>
    <source>
        <strain evidence="10 11">CCRI-22766</strain>
    </source>
</reference>
<protein>
    <recommendedName>
        <fullName evidence="1">Stage 0 sporulation protein A homolog</fullName>
    </recommendedName>
</protein>
<dbReference type="EMBL" id="NOJZ02000007">
    <property type="protein sequence ID" value="RDY23830.1"/>
    <property type="molecule type" value="Genomic_DNA"/>
</dbReference>
<dbReference type="PANTHER" id="PTHR48111">
    <property type="entry name" value="REGULATOR OF RPOS"/>
    <property type="match status" value="1"/>
</dbReference>
<evidence type="ECO:0000256" key="2">
    <source>
        <dbReference type="ARBA" id="ARBA00023015"/>
    </source>
</evidence>
<gene>
    <name evidence="10" type="ORF">CHF27_005620</name>
</gene>
<dbReference type="SMART" id="SM00862">
    <property type="entry name" value="Trans_reg_C"/>
    <property type="match status" value="1"/>
</dbReference>
<comment type="function">
    <text evidence="5">May play the central regulatory role in sporulation. It may be an element of the effector pathway responsible for the activation of sporulation genes in response to nutritional stress. Spo0A may act in concert with spo0H (a sigma factor) to control the expression of some genes that are critical to the sporulation process.</text>
</comment>
<keyword evidence="11" id="KW-1185">Reference proteome</keyword>
<dbReference type="Gene3D" id="1.10.10.10">
    <property type="entry name" value="Winged helix-like DNA-binding domain superfamily/Winged helix DNA-binding domain"/>
    <property type="match status" value="1"/>
</dbReference>
<dbReference type="OrthoDB" id="9790442at2"/>
<dbReference type="Pfam" id="PF00072">
    <property type="entry name" value="Response_reg"/>
    <property type="match status" value="1"/>
</dbReference>
<evidence type="ECO:0000256" key="4">
    <source>
        <dbReference type="ARBA" id="ARBA00023163"/>
    </source>
</evidence>
<keyword evidence="2" id="KW-0805">Transcription regulation</keyword>
<dbReference type="InterPro" id="IPR001867">
    <property type="entry name" value="OmpR/PhoB-type_DNA-bd"/>
</dbReference>
<dbReference type="RefSeq" id="WP_095406915.1">
    <property type="nucleotide sequence ID" value="NZ_NOJZ02000007.1"/>
</dbReference>
<feature type="domain" description="Response regulatory" evidence="8">
    <location>
        <begin position="3"/>
        <end position="116"/>
    </location>
</feature>
<dbReference type="SUPFAM" id="SSF46894">
    <property type="entry name" value="C-terminal effector domain of the bipartite response regulators"/>
    <property type="match status" value="1"/>
</dbReference>
<dbReference type="InterPro" id="IPR036388">
    <property type="entry name" value="WH-like_DNA-bd_sf"/>
</dbReference>
<comment type="caution">
    <text evidence="10">The sequence shown here is derived from an EMBL/GenBank/DDBJ whole genome shotgun (WGS) entry which is preliminary data.</text>
</comment>
<proteinExistence type="predicted"/>
<dbReference type="InterPro" id="IPR039420">
    <property type="entry name" value="WalR-like"/>
</dbReference>
<dbReference type="GO" id="GO:0006355">
    <property type="term" value="P:regulation of DNA-templated transcription"/>
    <property type="evidence" value="ECO:0007669"/>
    <property type="project" value="InterPro"/>
</dbReference>
<keyword evidence="3 7" id="KW-0238">DNA-binding</keyword>
<dbReference type="PROSITE" id="PS50110">
    <property type="entry name" value="RESPONSE_REGULATORY"/>
    <property type="match status" value="1"/>
</dbReference>
<feature type="modified residue" description="4-aspartylphosphate" evidence="6">
    <location>
        <position position="52"/>
    </location>
</feature>
<dbReference type="AlphaFoldDB" id="A0A371ITM6"/>
<dbReference type="GO" id="GO:0005829">
    <property type="term" value="C:cytosol"/>
    <property type="evidence" value="ECO:0007669"/>
    <property type="project" value="TreeGrafter"/>
</dbReference>
<evidence type="ECO:0000256" key="7">
    <source>
        <dbReference type="PROSITE-ProRule" id="PRU01091"/>
    </source>
</evidence>
<dbReference type="GO" id="GO:0000156">
    <property type="term" value="F:phosphorelay response regulator activity"/>
    <property type="evidence" value="ECO:0007669"/>
    <property type="project" value="TreeGrafter"/>
</dbReference>
<evidence type="ECO:0000259" key="9">
    <source>
        <dbReference type="PROSITE" id="PS51755"/>
    </source>
</evidence>
<keyword evidence="4" id="KW-0804">Transcription</keyword>
<dbReference type="PROSITE" id="PS51755">
    <property type="entry name" value="OMPR_PHOB"/>
    <property type="match status" value="1"/>
</dbReference>
<feature type="domain" description="OmpR/PhoB-type" evidence="9">
    <location>
        <begin position="127"/>
        <end position="224"/>
    </location>
</feature>
<dbReference type="GO" id="GO:0032993">
    <property type="term" value="C:protein-DNA complex"/>
    <property type="evidence" value="ECO:0007669"/>
    <property type="project" value="TreeGrafter"/>
</dbReference>
<feature type="DNA-binding region" description="OmpR/PhoB-type" evidence="7">
    <location>
        <begin position="127"/>
        <end position="224"/>
    </location>
</feature>
<dbReference type="Gene3D" id="3.40.50.2300">
    <property type="match status" value="1"/>
</dbReference>
<dbReference type="InterPro" id="IPR001789">
    <property type="entry name" value="Sig_transdc_resp-reg_receiver"/>
</dbReference>
<evidence type="ECO:0000313" key="11">
    <source>
        <dbReference type="Proteomes" id="UP000243494"/>
    </source>
</evidence>
<dbReference type="Proteomes" id="UP000243494">
    <property type="component" value="Unassembled WGS sequence"/>
</dbReference>
<dbReference type="SMART" id="SM00448">
    <property type="entry name" value="REC"/>
    <property type="match status" value="1"/>
</dbReference>
<dbReference type="SUPFAM" id="SSF52172">
    <property type="entry name" value="CheY-like"/>
    <property type="match status" value="1"/>
</dbReference>
<accession>A0A371ITM6</accession>
<evidence type="ECO:0000256" key="5">
    <source>
        <dbReference type="ARBA" id="ARBA00024867"/>
    </source>
</evidence>
<keyword evidence="6" id="KW-0597">Phosphoprotein</keyword>
<organism evidence="10 11">
    <name type="scientific">Romboutsia maritimum</name>
    <dbReference type="NCBI Taxonomy" id="2020948"/>
    <lineage>
        <taxon>Bacteria</taxon>
        <taxon>Bacillati</taxon>
        <taxon>Bacillota</taxon>
        <taxon>Clostridia</taxon>
        <taxon>Peptostreptococcales</taxon>
        <taxon>Peptostreptococcaceae</taxon>
        <taxon>Romboutsia</taxon>
    </lineage>
</organism>
<dbReference type="CDD" id="cd00383">
    <property type="entry name" value="trans_reg_C"/>
    <property type="match status" value="1"/>
</dbReference>
<dbReference type="Gene3D" id="6.10.250.690">
    <property type="match status" value="1"/>
</dbReference>
<evidence type="ECO:0000259" key="8">
    <source>
        <dbReference type="PROSITE" id="PS50110"/>
    </source>
</evidence>
<evidence type="ECO:0000256" key="3">
    <source>
        <dbReference type="ARBA" id="ARBA00023125"/>
    </source>
</evidence>
<name>A0A371ITM6_9FIRM</name>
<dbReference type="GO" id="GO:0000976">
    <property type="term" value="F:transcription cis-regulatory region binding"/>
    <property type="evidence" value="ECO:0007669"/>
    <property type="project" value="TreeGrafter"/>
</dbReference>
<dbReference type="InterPro" id="IPR011006">
    <property type="entry name" value="CheY-like_superfamily"/>
</dbReference>
<evidence type="ECO:0000256" key="1">
    <source>
        <dbReference type="ARBA" id="ARBA00018672"/>
    </source>
</evidence>
<dbReference type="InterPro" id="IPR016032">
    <property type="entry name" value="Sig_transdc_resp-reg_C-effctor"/>
</dbReference>
<dbReference type="PANTHER" id="PTHR48111:SF43">
    <property type="entry name" value="STAGE 0 SPORULATION PROTEIN A HOMOLOG"/>
    <property type="match status" value="1"/>
</dbReference>